<dbReference type="Proteomes" id="UP000595823">
    <property type="component" value="Chromosome"/>
</dbReference>
<dbReference type="PROSITE" id="PS50878">
    <property type="entry name" value="RT_POL"/>
    <property type="match status" value="1"/>
</dbReference>
<dbReference type="InterPro" id="IPR043502">
    <property type="entry name" value="DNA/RNA_pol_sf"/>
</dbReference>
<protein>
    <submittedName>
        <fullName evidence="2">Group II intron reverse transcriptase/maturase</fullName>
        <ecNumber evidence="2">2.7.7.49</ecNumber>
    </submittedName>
</protein>
<dbReference type="InterPro" id="IPR051083">
    <property type="entry name" value="GrpII_Intron_Splice-Mob/Def"/>
</dbReference>
<dbReference type="InterPro" id="IPR030931">
    <property type="entry name" value="Group_II_RT_mat"/>
</dbReference>
<sequence length="433" mass="50887">MKGRVWYSLYDKVFAKANLRDAFVQVKKNGGAPGVDKVTIGDYEAELEDNLEVLQQKLKDKRYRPKPVRRKMITKEDGKKKRPLGIPTVEDRVVQAAIRNILEPIFEEDFLPCSYGFRPTISAHMALDQVSEYLRQGYAYVIDADLQSYFDTIPHDRLEAQIRKRVTDGSVIQLIQQILRAGVMEGDLYEDTPLGAPQGGVLSPLISNIYLNQLDELMKERGHRIVRFADDFVILCRSQKGAERVMRSVTRYLENDLGLALHPTKTKVVDVKQEPFTFLGFEFYKHIRRIDPKKEAKFKKKVKEITRRNQTVDLETLIHNRLNPYLRGWANYFGHGHVKGKFRKWDAWVRRRLRMIQLRSWRYVKNLHRVLRNKGWKEDELRGIRMFAWRSSKSPMVHVALDNDYFQRLNLVSLTSVYQKLISKRDKWEEPHA</sequence>
<organism evidence="2 6">
    <name type="scientific">Salicibibacter cibarius</name>
    <dbReference type="NCBI Taxonomy" id="2743000"/>
    <lineage>
        <taxon>Bacteria</taxon>
        <taxon>Bacillati</taxon>
        <taxon>Bacillota</taxon>
        <taxon>Bacilli</taxon>
        <taxon>Bacillales</taxon>
        <taxon>Bacillaceae</taxon>
        <taxon>Salicibibacter</taxon>
    </lineage>
</organism>
<evidence type="ECO:0000313" key="4">
    <source>
        <dbReference type="EMBL" id="QQK76646.1"/>
    </source>
</evidence>
<dbReference type="Pfam" id="PF00078">
    <property type="entry name" value="RVT_1"/>
    <property type="match status" value="1"/>
</dbReference>
<proteinExistence type="predicted"/>
<gene>
    <name evidence="2" type="primary">ltrA</name>
    <name evidence="2" type="ORF">HUG15_08740</name>
    <name evidence="3" type="ORF">HUG15_13725</name>
    <name evidence="4" type="ORF">HUG15_14450</name>
    <name evidence="5" type="ORF">HUG15_17170</name>
</gene>
<dbReference type="EC" id="2.7.7.49" evidence="2"/>
<keyword evidence="2" id="KW-0695">RNA-directed DNA polymerase</keyword>
<dbReference type="NCBIfam" id="TIGR04416">
    <property type="entry name" value="group_II_RT_mat"/>
    <property type="match status" value="1"/>
</dbReference>
<dbReference type="KEGG" id="scia:HUG15_08740"/>
<dbReference type="RefSeq" id="WP_200123648.1">
    <property type="nucleotide sequence ID" value="NZ_CP054705.1"/>
</dbReference>
<dbReference type="PANTHER" id="PTHR34047:SF8">
    <property type="entry name" value="PROTEIN YKFC"/>
    <property type="match status" value="1"/>
</dbReference>
<dbReference type="Pfam" id="PF08388">
    <property type="entry name" value="GIIM"/>
    <property type="match status" value="1"/>
</dbReference>
<evidence type="ECO:0000259" key="1">
    <source>
        <dbReference type="PROSITE" id="PS50878"/>
    </source>
</evidence>
<dbReference type="GO" id="GO:0003964">
    <property type="term" value="F:RNA-directed DNA polymerase activity"/>
    <property type="evidence" value="ECO:0007669"/>
    <property type="project" value="UniProtKB-KW"/>
</dbReference>
<keyword evidence="6" id="KW-1185">Reference proteome</keyword>
<evidence type="ECO:0000313" key="5">
    <source>
        <dbReference type="EMBL" id="QQK77136.1"/>
    </source>
</evidence>
<keyword evidence="2" id="KW-0808">Transferase</keyword>
<dbReference type="KEGG" id="scia:HUG15_17170"/>
<dbReference type="KEGG" id="scia:HUG15_13725"/>
<evidence type="ECO:0000313" key="2">
    <source>
        <dbReference type="EMBL" id="QQK75642.1"/>
    </source>
</evidence>
<dbReference type="EMBL" id="CP054705">
    <property type="protein sequence ID" value="QQK76518.1"/>
    <property type="molecule type" value="Genomic_DNA"/>
</dbReference>
<evidence type="ECO:0000313" key="3">
    <source>
        <dbReference type="EMBL" id="QQK76518.1"/>
    </source>
</evidence>
<dbReference type="EMBL" id="CP054705">
    <property type="protein sequence ID" value="QQK77136.1"/>
    <property type="molecule type" value="Genomic_DNA"/>
</dbReference>
<dbReference type="EMBL" id="CP054705">
    <property type="protein sequence ID" value="QQK76646.1"/>
    <property type="molecule type" value="Genomic_DNA"/>
</dbReference>
<dbReference type="EMBL" id="CP054705">
    <property type="protein sequence ID" value="QQK75642.1"/>
    <property type="molecule type" value="Genomic_DNA"/>
</dbReference>
<dbReference type="InterPro" id="IPR013597">
    <property type="entry name" value="Mat_intron_G2"/>
</dbReference>
<dbReference type="AlphaFoldDB" id="A0A7T6Z2T4"/>
<dbReference type="KEGG" id="scia:HUG15_14450"/>
<feature type="domain" description="Reverse transcriptase" evidence="1">
    <location>
        <begin position="54"/>
        <end position="283"/>
    </location>
</feature>
<keyword evidence="2" id="KW-0548">Nucleotidyltransferase</keyword>
<dbReference type="PANTHER" id="PTHR34047">
    <property type="entry name" value="NUCLEAR INTRON MATURASE 1, MITOCHONDRIAL-RELATED"/>
    <property type="match status" value="1"/>
</dbReference>
<dbReference type="InterPro" id="IPR000477">
    <property type="entry name" value="RT_dom"/>
</dbReference>
<evidence type="ECO:0000313" key="6">
    <source>
        <dbReference type="Proteomes" id="UP000595823"/>
    </source>
</evidence>
<reference evidence="2 6" key="1">
    <citation type="submission" date="2020-06" db="EMBL/GenBank/DDBJ databases">
        <title>Genomic analysis of Salicibibacter sp. NKC5-3.</title>
        <authorList>
            <person name="Oh Y.J."/>
        </authorList>
    </citation>
    <scope>NUCLEOTIDE SEQUENCE [LARGE SCALE GENOMIC DNA]</scope>
    <source>
        <strain evidence="2 6">NKC5-3</strain>
    </source>
</reference>
<name>A0A7T6Z2T4_9BACI</name>
<accession>A0A7T6Z2T4</accession>
<dbReference type="SUPFAM" id="SSF56672">
    <property type="entry name" value="DNA/RNA polymerases"/>
    <property type="match status" value="1"/>
</dbReference>
<dbReference type="CDD" id="cd01651">
    <property type="entry name" value="RT_G2_intron"/>
    <property type="match status" value="1"/>
</dbReference>